<accession>A0A9P6EQW2</accession>
<gene>
    <name evidence="2" type="ORF">CPB83DRAFT_845467</name>
</gene>
<dbReference type="InterPro" id="IPR000089">
    <property type="entry name" value="Biotin_lipoyl"/>
</dbReference>
<dbReference type="CDD" id="cd06849">
    <property type="entry name" value="lipoyl_domain"/>
    <property type="match status" value="1"/>
</dbReference>
<dbReference type="AlphaFoldDB" id="A0A9P6EQW2"/>
<dbReference type="Proteomes" id="UP000807306">
    <property type="component" value="Unassembled WGS sequence"/>
</dbReference>
<reference evidence="2" key="1">
    <citation type="submission" date="2020-11" db="EMBL/GenBank/DDBJ databases">
        <authorList>
            <consortium name="DOE Joint Genome Institute"/>
            <person name="Ahrendt S."/>
            <person name="Riley R."/>
            <person name="Andreopoulos W."/>
            <person name="Labutti K."/>
            <person name="Pangilinan J."/>
            <person name="Ruiz-Duenas F.J."/>
            <person name="Barrasa J.M."/>
            <person name="Sanchez-Garcia M."/>
            <person name="Camarero S."/>
            <person name="Miyauchi S."/>
            <person name="Serrano A."/>
            <person name="Linde D."/>
            <person name="Babiker R."/>
            <person name="Drula E."/>
            <person name="Ayuso-Fernandez I."/>
            <person name="Pacheco R."/>
            <person name="Padilla G."/>
            <person name="Ferreira P."/>
            <person name="Barriuso J."/>
            <person name="Kellner H."/>
            <person name="Castanera R."/>
            <person name="Alfaro M."/>
            <person name="Ramirez L."/>
            <person name="Pisabarro A.G."/>
            <person name="Kuo A."/>
            <person name="Tritt A."/>
            <person name="Lipzen A."/>
            <person name="He G."/>
            <person name="Yan M."/>
            <person name="Ng V."/>
            <person name="Cullen D."/>
            <person name="Martin F."/>
            <person name="Rosso M.-N."/>
            <person name="Henrissat B."/>
            <person name="Hibbett D."/>
            <person name="Martinez A.T."/>
            <person name="Grigoriev I.V."/>
        </authorList>
    </citation>
    <scope>NUCLEOTIDE SEQUENCE</scope>
    <source>
        <strain evidence="2">CBS 506.95</strain>
    </source>
</reference>
<dbReference type="OrthoDB" id="537444at2759"/>
<evidence type="ECO:0000259" key="1">
    <source>
        <dbReference type="PROSITE" id="PS50968"/>
    </source>
</evidence>
<sequence>MQSLTKVSAGQTRSGVLGFKRRWIHGSLKRQTSIMMPAMSPLMTEGTITQWKKREGEAFVAGEVLLRIQSDFYAVDVEAQSDGILGKILMPDGSTNVPVEQVIALVARNSNELTMIQNGQQVPSPSMNVPTPPALNALPDPPSVSINPMSLNTNSSPRNLHFSQSSPLTPTMASSRTPSLFEKQTMSGYSYRTIHTSKASRTAKLRVPRLEALSRGIELSPSTSPRVQESIPSPFQMQLQEDVATTPLPSTPLTARWPGSSASLMTSSALPTSKSYLWSASFNEDAPKSAIQLDGDSIRRMIVSNLTANQPTNINELEDVL</sequence>
<evidence type="ECO:0000313" key="2">
    <source>
        <dbReference type="EMBL" id="KAF9533556.1"/>
    </source>
</evidence>
<keyword evidence="3" id="KW-1185">Reference proteome</keyword>
<protein>
    <recommendedName>
        <fullName evidence="1">Lipoyl-binding domain-containing protein</fullName>
    </recommendedName>
</protein>
<dbReference type="Pfam" id="PF00364">
    <property type="entry name" value="Biotin_lipoyl"/>
    <property type="match status" value="1"/>
</dbReference>
<comment type="caution">
    <text evidence="2">The sequence shown here is derived from an EMBL/GenBank/DDBJ whole genome shotgun (WGS) entry which is preliminary data.</text>
</comment>
<dbReference type="InterPro" id="IPR011053">
    <property type="entry name" value="Single_hybrid_motif"/>
</dbReference>
<organism evidence="2 3">
    <name type="scientific">Crepidotus variabilis</name>
    <dbReference type="NCBI Taxonomy" id="179855"/>
    <lineage>
        <taxon>Eukaryota</taxon>
        <taxon>Fungi</taxon>
        <taxon>Dikarya</taxon>
        <taxon>Basidiomycota</taxon>
        <taxon>Agaricomycotina</taxon>
        <taxon>Agaricomycetes</taxon>
        <taxon>Agaricomycetidae</taxon>
        <taxon>Agaricales</taxon>
        <taxon>Agaricineae</taxon>
        <taxon>Crepidotaceae</taxon>
        <taxon>Crepidotus</taxon>
    </lineage>
</organism>
<dbReference type="InterPro" id="IPR045257">
    <property type="entry name" value="E2/Pdx1"/>
</dbReference>
<proteinExistence type="predicted"/>
<dbReference type="SUPFAM" id="SSF51230">
    <property type="entry name" value="Single hybrid motif"/>
    <property type="match status" value="1"/>
</dbReference>
<dbReference type="GO" id="GO:0004742">
    <property type="term" value="F:dihydrolipoyllysine-residue acetyltransferase activity"/>
    <property type="evidence" value="ECO:0007669"/>
    <property type="project" value="TreeGrafter"/>
</dbReference>
<dbReference type="PANTHER" id="PTHR23151">
    <property type="entry name" value="DIHYDROLIPOAMIDE ACETYL/SUCCINYL-TRANSFERASE-RELATED"/>
    <property type="match status" value="1"/>
</dbReference>
<dbReference type="GO" id="GO:0045254">
    <property type="term" value="C:pyruvate dehydrogenase complex"/>
    <property type="evidence" value="ECO:0007669"/>
    <property type="project" value="InterPro"/>
</dbReference>
<name>A0A9P6EQW2_9AGAR</name>
<evidence type="ECO:0000313" key="3">
    <source>
        <dbReference type="Proteomes" id="UP000807306"/>
    </source>
</evidence>
<dbReference type="PROSITE" id="PS50968">
    <property type="entry name" value="BIOTINYL_LIPOYL"/>
    <property type="match status" value="1"/>
</dbReference>
<dbReference type="PANTHER" id="PTHR23151:SF90">
    <property type="entry name" value="DIHYDROLIPOYLLYSINE-RESIDUE ACETYLTRANSFERASE COMPONENT OF PYRUVATE DEHYDROGENASE COMPLEX, MITOCHONDRIAL-RELATED"/>
    <property type="match status" value="1"/>
</dbReference>
<dbReference type="EMBL" id="MU157828">
    <property type="protein sequence ID" value="KAF9533556.1"/>
    <property type="molecule type" value="Genomic_DNA"/>
</dbReference>
<dbReference type="GO" id="GO:0006086">
    <property type="term" value="P:pyruvate decarboxylation to acetyl-CoA"/>
    <property type="evidence" value="ECO:0007669"/>
    <property type="project" value="InterPro"/>
</dbReference>
<feature type="domain" description="Lipoyl-binding" evidence="1">
    <location>
        <begin position="31"/>
        <end position="107"/>
    </location>
</feature>
<dbReference type="Gene3D" id="2.40.50.100">
    <property type="match status" value="1"/>
</dbReference>